<organism evidence="1 2">
    <name type="scientific">Sphingobacterium hungaricum</name>
    <dbReference type="NCBI Taxonomy" id="2082723"/>
    <lineage>
        <taxon>Bacteria</taxon>
        <taxon>Pseudomonadati</taxon>
        <taxon>Bacteroidota</taxon>
        <taxon>Sphingobacteriia</taxon>
        <taxon>Sphingobacteriales</taxon>
        <taxon>Sphingobacteriaceae</taxon>
        <taxon>Sphingobacterium</taxon>
    </lineage>
</organism>
<evidence type="ECO:0000313" key="2">
    <source>
        <dbReference type="Proteomes" id="UP000616201"/>
    </source>
</evidence>
<gene>
    <name evidence="1" type="ORF">C4F49_00065</name>
</gene>
<dbReference type="EMBL" id="PRDK01000001">
    <property type="protein sequence ID" value="MBE8712076.1"/>
    <property type="molecule type" value="Genomic_DNA"/>
</dbReference>
<comment type="caution">
    <text evidence="1">The sequence shown here is derived from an EMBL/GenBank/DDBJ whole genome shotgun (WGS) entry which is preliminary data.</text>
</comment>
<sequence length="118" mass="14150">MYSNFIVSSISIWADLSFIQKILTEYKYIHKWERGLNSWKELHVSEDKMSITYWDIEDGIDYVFHLTEMYDCIQVRLKIGDLSNRFNDLDTIQKAQKYLDTVMNRIKELSEDVRSINV</sequence>
<dbReference type="Proteomes" id="UP000616201">
    <property type="component" value="Unassembled WGS sequence"/>
</dbReference>
<protein>
    <submittedName>
        <fullName evidence="1">Uncharacterized protein</fullName>
    </submittedName>
</protein>
<dbReference type="AlphaFoldDB" id="A0A928YNH9"/>
<accession>A0A928YNH9</accession>
<proteinExistence type="predicted"/>
<name>A0A928YNH9_9SPHI</name>
<reference evidence="1" key="1">
    <citation type="submission" date="2018-02" db="EMBL/GenBank/DDBJ databases">
        <authorList>
            <person name="Vasarhelyi B.M."/>
            <person name="Deshmukh S."/>
            <person name="Balint B."/>
            <person name="Kukolya J."/>
        </authorList>
    </citation>
    <scope>NUCLEOTIDE SEQUENCE</scope>
    <source>
        <strain evidence="1">KB22</strain>
    </source>
</reference>
<evidence type="ECO:0000313" key="1">
    <source>
        <dbReference type="EMBL" id="MBE8712076.1"/>
    </source>
</evidence>
<dbReference type="RefSeq" id="WP_196934424.1">
    <property type="nucleotide sequence ID" value="NZ_MU158698.1"/>
</dbReference>
<keyword evidence="2" id="KW-1185">Reference proteome</keyword>